<reference evidence="11 12" key="1">
    <citation type="submission" date="2020-08" db="EMBL/GenBank/DDBJ databases">
        <title>Genomic Encyclopedia of Type Strains, Phase IV (KMG-IV): sequencing the most valuable type-strain genomes for metagenomic binning, comparative biology and taxonomic classification.</title>
        <authorList>
            <person name="Goeker M."/>
        </authorList>
    </citation>
    <scope>NUCLEOTIDE SEQUENCE [LARGE SCALE GENOMIC DNA]</scope>
    <source>
        <strain evidence="11 12">DSM 2461</strain>
    </source>
</reference>
<keyword evidence="5" id="KW-0547">Nucleotide-binding</keyword>
<comment type="catalytic activity">
    <reaction evidence="1">
        <text>ATP + protein L-histidine = ADP + protein N-phospho-L-histidine.</text>
        <dbReference type="EC" id="2.7.13.3"/>
    </reaction>
</comment>
<proteinExistence type="predicted"/>
<feature type="domain" description="Signal transduction histidine kinase subgroup 3 dimerisation and phosphoacceptor" evidence="10">
    <location>
        <begin position="215"/>
        <end position="280"/>
    </location>
</feature>
<keyword evidence="4" id="KW-0808">Transferase</keyword>
<keyword evidence="8" id="KW-0902">Two-component regulatory system</keyword>
<dbReference type="GO" id="GO:0000155">
    <property type="term" value="F:phosphorelay sensor kinase activity"/>
    <property type="evidence" value="ECO:0007669"/>
    <property type="project" value="InterPro"/>
</dbReference>
<keyword evidence="9" id="KW-0812">Transmembrane</keyword>
<organism evidence="11 12">
    <name type="scientific">Spirochaeta isovalerica</name>
    <dbReference type="NCBI Taxonomy" id="150"/>
    <lineage>
        <taxon>Bacteria</taxon>
        <taxon>Pseudomonadati</taxon>
        <taxon>Spirochaetota</taxon>
        <taxon>Spirochaetia</taxon>
        <taxon>Spirochaetales</taxon>
        <taxon>Spirochaetaceae</taxon>
        <taxon>Spirochaeta</taxon>
    </lineage>
</organism>
<feature type="transmembrane region" description="Helical" evidence="9">
    <location>
        <begin position="106"/>
        <end position="128"/>
    </location>
</feature>
<dbReference type="EMBL" id="JACHGJ010000003">
    <property type="protein sequence ID" value="MBB6480575.1"/>
    <property type="molecule type" value="Genomic_DNA"/>
</dbReference>
<dbReference type="Proteomes" id="UP000587760">
    <property type="component" value="Unassembled WGS sequence"/>
</dbReference>
<evidence type="ECO:0000256" key="8">
    <source>
        <dbReference type="ARBA" id="ARBA00023012"/>
    </source>
</evidence>
<evidence type="ECO:0000256" key="7">
    <source>
        <dbReference type="ARBA" id="ARBA00022840"/>
    </source>
</evidence>
<keyword evidence="6 11" id="KW-0418">Kinase</keyword>
<gene>
    <name evidence="11" type="ORF">HNR50_002238</name>
</gene>
<keyword evidence="12" id="KW-1185">Reference proteome</keyword>
<dbReference type="InterPro" id="IPR036890">
    <property type="entry name" value="HATPase_C_sf"/>
</dbReference>
<evidence type="ECO:0000256" key="6">
    <source>
        <dbReference type="ARBA" id="ARBA00022777"/>
    </source>
</evidence>
<evidence type="ECO:0000256" key="3">
    <source>
        <dbReference type="ARBA" id="ARBA00022553"/>
    </source>
</evidence>
<name>A0A841R9J2_9SPIO</name>
<dbReference type="Gene3D" id="3.30.565.10">
    <property type="entry name" value="Histidine kinase-like ATPase, C-terminal domain"/>
    <property type="match status" value="1"/>
</dbReference>
<dbReference type="PANTHER" id="PTHR24421">
    <property type="entry name" value="NITRATE/NITRITE SENSOR PROTEIN NARX-RELATED"/>
    <property type="match status" value="1"/>
</dbReference>
<feature type="transmembrane region" description="Helical" evidence="9">
    <location>
        <begin position="12"/>
        <end position="32"/>
    </location>
</feature>
<dbReference type="AlphaFoldDB" id="A0A841R9J2"/>
<dbReference type="GO" id="GO:0016020">
    <property type="term" value="C:membrane"/>
    <property type="evidence" value="ECO:0007669"/>
    <property type="project" value="InterPro"/>
</dbReference>
<evidence type="ECO:0000256" key="9">
    <source>
        <dbReference type="SAM" id="Phobius"/>
    </source>
</evidence>
<dbReference type="SUPFAM" id="SSF55874">
    <property type="entry name" value="ATPase domain of HSP90 chaperone/DNA topoisomerase II/histidine kinase"/>
    <property type="match status" value="1"/>
</dbReference>
<dbReference type="Pfam" id="PF07730">
    <property type="entry name" value="HisKA_3"/>
    <property type="match status" value="1"/>
</dbReference>
<keyword evidence="7" id="KW-0067">ATP-binding</keyword>
<evidence type="ECO:0000256" key="5">
    <source>
        <dbReference type="ARBA" id="ARBA00022741"/>
    </source>
</evidence>
<evidence type="ECO:0000256" key="1">
    <source>
        <dbReference type="ARBA" id="ARBA00000085"/>
    </source>
</evidence>
<dbReference type="GO" id="GO:0005524">
    <property type="term" value="F:ATP binding"/>
    <property type="evidence" value="ECO:0007669"/>
    <property type="project" value="UniProtKB-KW"/>
</dbReference>
<evidence type="ECO:0000313" key="12">
    <source>
        <dbReference type="Proteomes" id="UP000587760"/>
    </source>
</evidence>
<dbReference type="CDD" id="cd16917">
    <property type="entry name" value="HATPase_UhpB-NarQ-NarX-like"/>
    <property type="match status" value="1"/>
</dbReference>
<dbReference type="GO" id="GO:0046983">
    <property type="term" value="F:protein dimerization activity"/>
    <property type="evidence" value="ECO:0007669"/>
    <property type="project" value="InterPro"/>
</dbReference>
<evidence type="ECO:0000259" key="10">
    <source>
        <dbReference type="Pfam" id="PF07730"/>
    </source>
</evidence>
<sequence length="420" mass="48047">MKTIKLEPGWLKIYGAIHGLKVLYYMITLLSFFTESFTLWTKSFPFHVALILLLINIFLLALPMLRPFFRGNRLRFYLAFLLAWDFFLILAEYYYHLAYLYSDRYFLSAIGIMPPYLSALVLLMLVAWQYRRRMFILIVVLRMVLSIYIISLLNELEGLKWIIWTLFETASLFIMGGIVFFLVSQLKKQREDLKSMNRQITRHAATAEELAVSWERNRLARELHDTLAHSFSALAVQLEACRRFLEQDRDKAKKFLEEAHKITVGGLNDTRAALKELRSAPLEEMGLVLALREAAVKAADRCGAELELDLPEAALCTIPEREEQMIYRIALEALENAVRHSGASHLSFKFSFSSGSFCLKISDRGQGFDAGEPHEGKWGLIGMAERAGLIGAVFTVKSRSGQGTEIILEKSGSDYENSHY</sequence>
<evidence type="ECO:0000256" key="2">
    <source>
        <dbReference type="ARBA" id="ARBA00012438"/>
    </source>
</evidence>
<accession>A0A841R9J2</accession>
<keyword evidence="3" id="KW-0597">Phosphoprotein</keyword>
<dbReference type="PANTHER" id="PTHR24421:SF10">
    <property type="entry name" value="NITRATE_NITRITE SENSOR PROTEIN NARQ"/>
    <property type="match status" value="1"/>
</dbReference>
<feature type="transmembrane region" description="Helical" evidence="9">
    <location>
        <begin position="159"/>
        <end position="183"/>
    </location>
</feature>
<protein>
    <recommendedName>
        <fullName evidence="2">histidine kinase</fullName>
        <ecNumber evidence="2">2.7.13.3</ecNumber>
    </recommendedName>
</protein>
<dbReference type="Gene3D" id="1.20.5.1930">
    <property type="match status" value="1"/>
</dbReference>
<keyword evidence="9" id="KW-0472">Membrane</keyword>
<feature type="transmembrane region" description="Helical" evidence="9">
    <location>
        <begin position="44"/>
        <end position="62"/>
    </location>
</feature>
<dbReference type="EC" id="2.7.13.3" evidence="2"/>
<dbReference type="InterPro" id="IPR011712">
    <property type="entry name" value="Sig_transdc_His_kin_sub3_dim/P"/>
</dbReference>
<feature type="transmembrane region" description="Helical" evidence="9">
    <location>
        <begin position="135"/>
        <end position="153"/>
    </location>
</feature>
<keyword evidence="9" id="KW-1133">Transmembrane helix</keyword>
<evidence type="ECO:0000313" key="11">
    <source>
        <dbReference type="EMBL" id="MBB6480575.1"/>
    </source>
</evidence>
<evidence type="ECO:0000256" key="4">
    <source>
        <dbReference type="ARBA" id="ARBA00022679"/>
    </source>
</evidence>
<dbReference type="InterPro" id="IPR050482">
    <property type="entry name" value="Sensor_HK_TwoCompSys"/>
</dbReference>
<comment type="caution">
    <text evidence="11">The sequence shown here is derived from an EMBL/GenBank/DDBJ whole genome shotgun (WGS) entry which is preliminary data.</text>
</comment>
<feature type="transmembrane region" description="Helical" evidence="9">
    <location>
        <begin position="74"/>
        <end position="94"/>
    </location>
</feature>
<dbReference type="RefSeq" id="WP_184746833.1">
    <property type="nucleotide sequence ID" value="NZ_JACHGJ010000003.1"/>
</dbReference>